<evidence type="ECO:0000313" key="2">
    <source>
        <dbReference type="EMBL" id="MDZ5761013.1"/>
    </source>
</evidence>
<accession>A0AAE5AHE3</accession>
<feature type="transmembrane region" description="Helical" evidence="1">
    <location>
        <begin position="214"/>
        <end position="231"/>
    </location>
</feature>
<reference evidence="2" key="1">
    <citation type="submission" date="2023-02" db="EMBL/GenBank/DDBJ databases">
        <title>Host association and intracellularity evolved multiple times independently in the Rickettsiales.</title>
        <authorList>
            <person name="Castelli M."/>
            <person name="Nardi T."/>
            <person name="Gammuto L."/>
            <person name="Bellinzona G."/>
            <person name="Sabaneyeva E."/>
            <person name="Potekhin A."/>
            <person name="Serra V."/>
            <person name="Petroni G."/>
            <person name="Sassera D."/>
        </authorList>
    </citation>
    <scope>NUCLEOTIDE SEQUENCE</scope>
    <source>
        <strain evidence="2">USBL-36I1</strain>
    </source>
</reference>
<keyword evidence="1" id="KW-1133">Transmembrane helix</keyword>
<dbReference type="AlphaFoldDB" id="A0AAE5AHE3"/>
<keyword evidence="3" id="KW-1185">Reference proteome</keyword>
<keyword evidence="1" id="KW-0472">Membrane</keyword>
<organism evidence="2 3">
    <name type="scientific">Lyticum sinuosum</name>
    <dbReference type="NCBI Taxonomy" id="1332059"/>
    <lineage>
        <taxon>Bacteria</taxon>
        <taxon>Pseudomonadati</taxon>
        <taxon>Pseudomonadota</taxon>
        <taxon>Alphaproteobacteria</taxon>
        <taxon>Rickettsiales</taxon>
        <taxon>Lyticum</taxon>
    </lineage>
</organism>
<gene>
    <name evidence="2" type="ORF">Lyticum_00173</name>
</gene>
<dbReference type="Proteomes" id="UP001289135">
    <property type="component" value="Unassembled WGS sequence"/>
</dbReference>
<evidence type="ECO:0000256" key="1">
    <source>
        <dbReference type="SAM" id="Phobius"/>
    </source>
</evidence>
<proteinExistence type="predicted"/>
<feature type="transmembrane region" description="Helical" evidence="1">
    <location>
        <begin position="251"/>
        <end position="283"/>
    </location>
</feature>
<feature type="transmembrane region" description="Helical" evidence="1">
    <location>
        <begin position="145"/>
        <end position="163"/>
    </location>
</feature>
<name>A0AAE5AHE3_9RICK</name>
<sequence length="423" mass="49165">MQINTDYPKNSQIYVENQPYQQNSNKKSIFNSINNWFSKEYDIHRTILSQVIISSAIEYEKIQQNQDGINNNIEKTQENDDVNQQYNGNFYSTNIRERYKNIRNNRQSNQQPIIVNNVTFIKIFHENKYKTSNQEDNERNKKNDAILVLIFAITVMVVSYKYLKQKINEIYQNCDAMLSGDVICFNYNIESLFLSRAIENKYKYELGKYKYRKLFSHIILLSFFNSASFFGKNKQYGMLTLLYEALKHISITLLISSATFLVFYALALINVSLFVIPISLLVFNLIKNSYKTYKYYNSRENKLDINENVQSELLTSSNNNMVKTNNNETSTQQQENLIQNAVPILSSSMEREINNQSREKNIMSQKEAFKSVILGSILSTTCILYTNTIGAACLLADIGLGITLHSIKIIYNFRSQESQVNQL</sequence>
<dbReference type="RefSeq" id="WP_322498445.1">
    <property type="nucleotide sequence ID" value="NZ_JARGYU010000001.1"/>
</dbReference>
<comment type="caution">
    <text evidence="2">The sequence shown here is derived from an EMBL/GenBank/DDBJ whole genome shotgun (WGS) entry which is preliminary data.</text>
</comment>
<keyword evidence="1" id="KW-0812">Transmembrane</keyword>
<dbReference type="EMBL" id="JARGYU010000001">
    <property type="protein sequence ID" value="MDZ5761013.1"/>
    <property type="molecule type" value="Genomic_DNA"/>
</dbReference>
<evidence type="ECO:0008006" key="4">
    <source>
        <dbReference type="Google" id="ProtNLM"/>
    </source>
</evidence>
<protein>
    <recommendedName>
        <fullName evidence="4">Transmembrane protein</fullName>
    </recommendedName>
</protein>
<evidence type="ECO:0000313" key="3">
    <source>
        <dbReference type="Proteomes" id="UP001289135"/>
    </source>
</evidence>